<keyword evidence="2" id="KW-1185">Reference proteome</keyword>
<proteinExistence type="predicted"/>
<sequence length="206" mass="22162">MRCFALSTIFLSTIIVCAGAGSPLVDYNSQPQAEISPVADSACSQPTRFQCELSEPSSNSIAPGIASSSVGTVPDTTLASSTVEFGPEPTIIQQDISSKRSLTHPDEVIIRLHSSLLVLGAALTGMILVIMVTVSIATVRVMKGLHQLYESMAKLKEDVRLHSEFVLLNLPHNGPYGCDLRGFPSKPLAIQTSRSMDLRAQHMPWV</sequence>
<dbReference type="Proteomes" id="UP000790377">
    <property type="component" value="Unassembled WGS sequence"/>
</dbReference>
<evidence type="ECO:0000313" key="2">
    <source>
        <dbReference type="Proteomes" id="UP000790377"/>
    </source>
</evidence>
<protein>
    <submittedName>
        <fullName evidence="1">Uncharacterized protein</fullName>
    </submittedName>
</protein>
<gene>
    <name evidence="1" type="ORF">BJ138DRAFT_1156834</name>
</gene>
<accession>A0ACB8A6R9</accession>
<name>A0ACB8A6R9_9AGAM</name>
<organism evidence="1 2">
    <name type="scientific">Hygrophoropsis aurantiaca</name>
    <dbReference type="NCBI Taxonomy" id="72124"/>
    <lineage>
        <taxon>Eukaryota</taxon>
        <taxon>Fungi</taxon>
        <taxon>Dikarya</taxon>
        <taxon>Basidiomycota</taxon>
        <taxon>Agaricomycotina</taxon>
        <taxon>Agaricomycetes</taxon>
        <taxon>Agaricomycetidae</taxon>
        <taxon>Boletales</taxon>
        <taxon>Coniophorineae</taxon>
        <taxon>Hygrophoropsidaceae</taxon>
        <taxon>Hygrophoropsis</taxon>
    </lineage>
</organism>
<evidence type="ECO:0000313" key="1">
    <source>
        <dbReference type="EMBL" id="KAH7908798.1"/>
    </source>
</evidence>
<comment type="caution">
    <text evidence="1">The sequence shown here is derived from an EMBL/GenBank/DDBJ whole genome shotgun (WGS) entry which is preliminary data.</text>
</comment>
<dbReference type="EMBL" id="MU267797">
    <property type="protein sequence ID" value="KAH7908798.1"/>
    <property type="molecule type" value="Genomic_DNA"/>
</dbReference>
<feature type="non-terminal residue" evidence="1">
    <location>
        <position position="1"/>
    </location>
</feature>
<reference evidence="1" key="1">
    <citation type="journal article" date="2021" name="New Phytol.">
        <title>Evolutionary innovations through gain and loss of genes in the ectomycorrhizal Boletales.</title>
        <authorList>
            <person name="Wu G."/>
            <person name="Miyauchi S."/>
            <person name="Morin E."/>
            <person name="Kuo A."/>
            <person name="Drula E."/>
            <person name="Varga T."/>
            <person name="Kohler A."/>
            <person name="Feng B."/>
            <person name="Cao Y."/>
            <person name="Lipzen A."/>
            <person name="Daum C."/>
            <person name="Hundley H."/>
            <person name="Pangilinan J."/>
            <person name="Johnson J."/>
            <person name="Barry K."/>
            <person name="LaButti K."/>
            <person name="Ng V."/>
            <person name="Ahrendt S."/>
            <person name="Min B."/>
            <person name="Choi I.G."/>
            <person name="Park H."/>
            <person name="Plett J.M."/>
            <person name="Magnuson J."/>
            <person name="Spatafora J.W."/>
            <person name="Nagy L.G."/>
            <person name="Henrissat B."/>
            <person name="Grigoriev I.V."/>
            <person name="Yang Z.L."/>
            <person name="Xu J."/>
            <person name="Martin F.M."/>
        </authorList>
    </citation>
    <scope>NUCLEOTIDE SEQUENCE</scope>
    <source>
        <strain evidence="1">ATCC 28755</strain>
    </source>
</reference>